<sequence length="257" mass="25769">MSSEQPPPSSPPASSPPPSSAPPPPPAGGGPAAPSPGNGLAVAGFVVGLTALILLVFSIGILSPLTLALGIAGFVLGLIGKRRVDRGVTARGRGLAVAGLVLGLVAAVLSLLAVALFTIGLLSGGSGDSRDIEGAEATVKEYLGALVEGEGEEACEVLAPGPRRQLASGPGSRQFGTTGSCEDFVEAQAAAIANSPGGSINYDGARLTESNVDDLELRTSIDLTRGLATVRGPGGREPFQLRHDEDDGWRIIQLPAG</sequence>
<organism evidence="3">
    <name type="scientific">uncultured Solirubrobacterales bacterium</name>
    <dbReference type="NCBI Taxonomy" id="768556"/>
    <lineage>
        <taxon>Bacteria</taxon>
        <taxon>Bacillati</taxon>
        <taxon>Actinomycetota</taxon>
        <taxon>Thermoleophilia</taxon>
        <taxon>Solirubrobacterales</taxon>
        <taxon>environmental samples</taxon>
    </lineage>
</organism>
<dbReference type="EMBL" id="CADCVV010000052">
    <property type="protein sequence ID" value="CAA9489543.1"/>
    <property type="molecule type" value="Genomic_DNA"/>
</dbReference>
<keyword evidence="2" id="KW-0472">Membrane</keyword>
<protein>
    <recommendedName>
        <fullName evidence="4">DUF4190 domain-containing protein</fullName>
    </recommendedName>
</protein>
<evidence type="ECO:0000313" key="3">
    <source>
        <dbReference type="EMBL" id="CAA9489543.1"/>
    </source>
</evidence>
<reference evidence="3" key="1">
    <citation type="submission" date="2020-02" db="EMBL/GenBank/DDBJ databases">
        <authorList>
            <person name="Meier V. D."/>
        </authorList>
    </citation>
    <scope>NUCLEOTIDE SEQUENCE</scope>
    <source>
        <strain evidence="3">AVDCRST_MAG17</strain>
    </source>
</reference>
<gene>
    <name evidence="3" type="ORF">AVDCRST_MAG17-693</name>
</gene>
<proteinExistence type="predicted"/>
<accession>A0A6J4S4G2</accession>
<evidence type="ECO:0000256" key="1">
    <source>
        <dbReference type="SAM" id="MobiDB-lite"/>
    </source>
</evidence>
<evidence type="ECO:0000256" key="2">
    <source>
        <dbReference type="SAM" id="Phobius"/>
    </source>
</evidence>
<feature type="transmembrane region" description="Helical" evidence="2">
    <location>
        <begin position="97"/>
        <end position="122"/>
    </location>
</feature>
<feature type="region of interest" description="Disordered" evidence="1">
    <location>
        <begin position="1"/>
        <end position="33"/>
    </location>
</feature>
<dbReference type="AlphaFoldDB" id="A0A6J4S4G2"/>
<name>A0A6J4S4G2_9ACTN</name>
<feature type="compositionally biased region" description="Pro residues" evidence="1">
    <location>
        <begin position="1"/>
        <end position="28"/>
    </location>
</feature>
<keyword evidence="2" id="KW-0812">Transmembrane</keyword>
<keyword evidence="2" id="KW-1133">Transmembrane helix</keyword>
<evidence type="ECO:0008006" key="4">
    <source>
        <dbReference type="Google" id="ProtNLM"/>
    </source>
</evidence>
<feature type="transmembrane region" description="Helical" evidence="2">
    <location>
        <begin position="43"/>
        <end position="76"/>
    </location>
</feature>